<dbReference type="RefSeq" id="WP_135850447.1">
    <property type="nucleotide sequence ID" value="NZ_RHPJ01000003.1"/>
</dbReference>
<name>A0A4Z1E102_9MICO</name>
<proteinExistence type="predicted"/>
<organism evidence="1 2">
    <name type="scientific">Serinibacter arcticus</name>
    <dbReference type="NCBI Taxonomy" id="1655435"/>
    <lineage>
        <taxon>Bacteria</taxon>
        <taxon>Bacillati</taxon>
        <taxon>Actinomycetota</taxon>
        <taxon>Actinomycetes</taxon>
        <taxon>Micrococcales</taxon>
        <taxon>Beutenbergiaceae</taxon>
        <taxon>Serinibacter</taxon>
    </lineage>
</organism>
<evidence type="ECO:0000313" key="2">
    <source>
        <dbReference type="Proteomes" id="UP000297318"/>
    </source>
</evidence>
<gene>
    <name evidence="1" type="ORF">SERN_2512</name>
</gene>
<sequence>MPGIHIDVAPWGGHRQRLVNARPVPSRFTSCRYPEGPIPVTVRLVWERDGVELARGRATGWTRRLVLVEVVDQRLVVNGVWLPVVDVRRR</sequence>
<dbReference type="OrthoDB" id="5195718at2"/>
<dbReference type="Proteomes" id="UP000297318">
    <property type="component" value="Unassembled WGS sequence"/>
</dbReference>
<evidence type="ECO:0000313" key="1">
    <source>
        <dbReference type="EMBL" id="TGO04919.1"/>
    </source>
</evidence>
<dbReference type="EMBL" id="RHPJ01000003">
    <property type="protein sequence ID" value="TGO04919.1"/>
    <property type="molecule type" value="Genomic_DNA"/>
</dbReference>
<keyword evidence="2" id="KW-1185">Reference proteome</keyword>
<reference evidence="1 2" key="1">
    <citation type="submission" date="2018-11" db="EMBL/GenBank/DDBJ databases">
        <title>Complete genome sequencing of the Actinobacteria Serinibacter sp. K3-2.</title>
        <authorList>
            <person name="Rakitin A.L."/>
            <person name="Beletsky A.V."/>
            <person name="Mardanov A.V."/>
            <person name="Ravin N.V."/>
            <person name="Gromova A.S."/>
            <person name="Filippova S.N."/>
            <person name="Gal'Chenko V.F."/>
        </authorList>
    </citation>
    <scope>NUCLEOTIDE SEQUENCE [LARGE SCALE GENOMIC DNA]</scope>
    <source>
        <strain evidence="1 2">K3-2</strain>
    </source>
</reference>
<dbReference type="AlphaFoldDB" id="A0A4Z1E102"/>
<accession>A0A4Z1E102</accession>
<protein>
    <submittedName>
        <fullName evidence="1">Uncharacterized protein</fullName>
    </submittedName>
</protein>
<comment type="caution">
    <text evidence="1">The sequence shown here is derived from an EMBL/GenBank/DDBJ whole genome shotgun (WGS) entry which is preliminary data.</text>
</comment>